<gene>
    <name evidence="4" type="ORF">IHV25_09790</name>
</gene>
<dbReference type="RefSeq" id="WP_192534948.1">
    <property type="nucleotide sequence ID" value="NZ_JACZHT010000009.1"/>
</dbReference>
<evidence type="ECO:0000259" key="2">
    <source>
        <dbReference type="Pfam" id="PF01757"/>
    </source>
</evidence>
<keyword evidence="1" id="KW-1133">Transmembrane helix</keyword>
<evidence type="ECO:0000259" key="3">
    <source>
        <dbReference type="Pfam" id="PF19040"/>
    </source>
</evidence>
<feature type="transmembrane region" description="Helical" evidence="1">
    <location>
        <begin position="274"/>
        <end position="293"/>
    </location>
</feature>
<feature type="transmembrane region" description="Helical" evidence="1">
    <location>
        <begin position="34"/>
        <end position="56"/>
    </location>
</feature>
<keyword evidence="4" id="KW-0012">Acyltransferase</keyword>
<keyword evidence="1" id="KW-0812">Transmembrane</keyword>
<keyword evidence="1" id="KW-0472">Membrane</keyword>
<feature type="transmembrane region" description="Helical" evidence="1">
    <location>
        <begin position="313"/>
        <end position="333"/>
    </location>
</feature>
<comment type="caution">
    <text evidence="4">The sequence shown here is derived from an EMBL/GenBank/DDBJ whole genome shotgun (WGS) entry which is preliminary data.</text>
</comment>
<dbReference type="Pfam" id="PF01757">
    <property type="entry name" value="Acyl_transf_3"/>
    <property type="match status" value="1"/>
</dbReference>
<name>A0A8J6YNA9_9PROT</name>
<evidence type="ECO:0000313" key="5">
    <source>
        <dbReference type="Proteomes" id="UP000631034"/>
    </source>
</evidence>
<dbReference type="PANTHER" id="PTHR23028">
    <property type="entry name" value="ACETYLTRANSFERASE"/>
    <property type="match status" value="1"/>
</dbReference>
<dbReference type="EMBL" id="JACZHT010000009">
    <property type="protein sequence ID" value="MBE1237933.1"/>
    <property type="molecule type" value="Genomic_DNA"/>
</dbReference>
<proteinExistence type="predicted"/>
<reference evidence="4" key="1">
    <citation type="submission" date="2020-10" db="EMBL/GenBank/DDBJ databases">
        <title>Genome sequence of the unusual species of purple photosynthetic bacteria, Phaeovibrio sulfidiphilus DSM 23193, type strain.</title>
        <authorList>
            <person name="Kyndt J.A."/>
            <person name="Meyer T.E."/>
        </authorList>
    </citation>
    <scope>NUCLEOTIDE SEQUENCE</scope>
    <source>
        <strain evidence="4">DSM 23193</strain>
    </source>
</reference>
<feature type="domain" description="Acyltransferase 3" evidence="2">
    <location>
        <begin position="11"/>
        <end position="330"/>
    </location>
</feature>
<keyword evidence="5" id="KW-1185">Reference proteome</keyword>
<feature type="transmembrane region" description="Helical" evidence="1">
    <location>
        <begin position="166"/>
        <end position="185"/>
    </location>
</feature>
<dbReference type="Proteomes" id="UP000631034">
    <property type="component" value="Unassembled WGS sequence"/>
</dbReference>
<evidence type="ECO:0000313" key="4">
    <source>
        <dbReference type="EMBL" id="MBE1237933.1"/>
    </source>
</evidence>
<dbReference type="AlphaFoldDB" id="A0A8J6YNA9"/>
<dbReference type="GO" id="GO:0016747">
    <property type="term" value="F:acyltransferase activity, transferring groups other than amino-acyl groups"/>
    <property type="evidence" value="ECO:0007669"/>
    <property type="project" value="InterPro"/>
</dbReference>
<protein>
    <submittedName>
        <fullName evidence="4">Acyltransferase</fullName>
    </submittedName>
</protein>
<keyword evidence="4" id="KW-0808">Transferase</keyword>
<sequence length="624" mass="68761">MTSPTVSLRQDIQGLRAVAVLSVLAFHVEKSWMPGGFVGVDIFFVISGFLISSIIVRQKDRGGFSFGSFYLGRIRRIVPAYVVLLLAVTLFAILFLAVDDFKHFKRSLVSALYFNSAQYFGSFGDYFAPQAYELPLQHTWTLAIEMQFYLGLPILLYFLPKRVAQWAVLFLAAGLLAWSEYALRAPLEAQAMYFSLPARIPEFMAGTLLALFSSSLRWSPRVADGASLVGAGLVVLACVGLSESSPFPGVRSLIPVLGAALLIAAGSRSLVGRVLATGPMVWIGGLSYSLYLWHWPVLAFTRYYLGDYSIPGLWIPVLLLVILGLSWLSYTCIETPFRQGSNRRLATGLAAALGLLLALTVPARALNEAVVIEDLDRAVGNSYRKGCHVTMLDDCRRGWLEQKDTPFVLLGDSQAEMLNLFFDEVGTRNRFAVNSITSNSCLTFLGLAATDPKGECALQSRNAKPFLDRARVVIVTGNWASWYNKPKFQSAMNAFLDDMEARDKKVVIVVSIPLMTSHPGRAERFRRLGLPLHTAPEPSPEFGQIRSAMALYAVGRPNVTFLDLSESPVLQTPPYYNDHLTYKDEGHLNRYGAREMGILSSDTMGPMLKGLLGREAEGPAPQGR</sequence>
<accession>A0A8J6YNA9</accession>
<feature type="transmembrane region" description="Helical" evidence="1">
    <location>
        <begin position="345"/>
        <end position="363"/>
    </location>
</feature>
<dbReference type="GO" id="GO:0009103">
    <property type="term" value="P:lipopolysaccharide biosynthetic process"/>
    <property type="evidence" value="ECO:0007669"/>
    <property type="project" value="TreeGrafter"/>
</dbReference>
<dbReference type="Pfam" id="PF19040">
    <property type="entry name" value="SGNH"/>
    <property type="match status" value="1"/>
</dbReference>
<dbReference type="InterPro" id="IPR050879">
    <property type="entry name" value="Acyltransferase_3"/>
</dbReference>
<feature type="transmembrane region" description="Helical" evidence="1">
    <location>
        <begin position="140"/>
        <end position="159"/>
    </location>
</feature>
<feature type="transmembrane region" description="Helical" evidence="1">
    <location>
        <begin position="77"/>
        <end position="98"/>
    </location>
</feature>
<evidence type="ECO:0000256" key="1">
    <source>
        <dbReference type="SAM" id="Phobius"/>
    </source>
</evidence>
<dbReference type="PANTHER" id="PTHR23028:SF53">
    <property type="entry name" value="ACYL_TRANSF_3 DOMAIN-CONTAINING PROTEIN"/>
    <property type="match status" value="1"/>
</dbReference>
<organism evidence="4 5">
    <name type="scientific">Phaeovibrio sulfidiphilus</name>
    <dbReference type="NCBI Taxonomy" id="1220600"/>
    <lineage>
        <taxon>Bacteria</taxon>
        <taxon>Pseudomonadati</taxon>
        <taxon>Pseudomonadota</taxon>
        <taxon>Alphaproteobacteria</taxon>
        <taxon>Rhodospirillales</taxon>
        <taxon>Rhodospirillaceae</taxon>
        <taxon>Phaeovibrio</taxon>
    </lineage>
</organism>
<dbReference type="GO" id="GO:0016020">
    <property type="term" value="C:membrane"/>
    <property type="evidence" value="ECO:0007669"/>
    <property type="project" value="TreeGrafter"/>
</dbReference>
<feature type="transmembrane region" description="Helical" evidence="1">
    <location>
        <begin position="248"/>
        <end position="267"/>
    </location>
</feature>
<feature type="domain" description="SGNH" evidence="3">
    <location>
        <begin position="393"/>
        <end position="596"/>
    </location>
</feature>
<dbReference type="InterPro" id="IPR002656">
    <property type="entry name" value="Acyl_transf_3_dom"/>
</dbReference>
<dbReference type="InterPro" id="IPR043968">
    <property type="entry name" value="SGNH"/>
</dbReference>